<proteinExistence type="predicted"/>
<evidence type="ECO:0000256" key="2">
    <source>
        <dbReference type="SAM" id="MobiDB-lite"/>
    </source>
</evidence>
<dbReference type="RefSeq" id="WP_381522650.1">
    <property type="nucleotide sequence ID" value="NZ_JBHULN010000006.1"/>
</dbReference>
<dbReference type="Proteomes" id="UP001597469">
    <property type="component" value="Unassembled WGS sequence"/>
</dbReference>
<dbReference type="PANTHER" id="PTHR31736">
    <property type="match status" value="1"/>
</dbReference>
<dbReference type="EMBL" id="JBHULN010000006">
    <property type="protein sequence ID" value="MFD2571266.1"/>
    <property type="molecule type" value="Genomic_DNA"/>
</dbReference>
<keyword evidence="1" id="KW-1015">Disulfide bond</keyword>
<comment type="caution">
    <text evidence="4">The sequence shown here is derived from an EMBL/GenBank/DDBJ whole genome shotgun (WGS) entry which is preliminary data.</text>
</comment>
<keyword evidence="5" id="KW-1185">Reference proteome</keyword>
<feature type="domain" description="Right handed beta helix" evidence="3">
    <location>
        <begin position="98"/>
        <end position="268"/>
    </location>
</feature>
<sequence>MKGLLFLSMFLLSVTVNESVIGLLNSLSDSRFVNNAKAGRVTLEQFGAKGDGVTDDTQAITKALNSLEPVIYASKIKAFYKVSNLVVVTGVTNKRLIATGAKILNSDLTKATFLFQNSRNIQIEGGTFGYATMPTANGGNSQHVFQFEGCQSVLVNKIHIINSPEMGIAITNSNRVTVQNSIIEHTFRDGTYSHYSANVKYLNNTYNNIKDDAMSFHDYGIVSEKSKLIKFGYYQATNLVAQHNTVLNAYQGFGSIGANGVKVINNKFKNTVLAAIAVFNSKELYANGTSLARNAQILNNSIEGACSTVIINNQPFTNNGQASTGRAAIFVGSLGTNNQLNAGETKRLKNIVVSGNNIANSRAHGFFGRDIDNLRFLNNSFSNCSGAVPAQSLSGDIIELGNITNFTADNNAVIDTRPKKLHQHGYALNNVAGQMGNWNVKGVVAGEKLLTATQSLRSLPKPKQRPITKPSAKR</sequence>
<feature type="region of interest" description="Disordered" evidence="2">
    <location>
        <begin position="455"/>
        <end position="474"/>
    </location>
</feature>
<evidence type="ECO:0000259" key="3">
    <source>
        <dbReference type="Pfam" id="PF13229"/>
    </source>
</evidence>
<dbReference type="Pfam" id="PF13229">
    <property type="entry name" value="Beta_helix"/>
    <property type="match status" value="1"/>
</dbReference>
<reference evidence="5" key="1">
    <citation type="journal article" date="2019" name="Int. J. Syst. Evol. Microbiol.">
        <title>The Global Catalogue of Microorganisms (GCM) 10K type strain sequencing project: providing services to taxonomists for standard genome sequencing and annotation.</title>
        <authorList>
            <consortium name="The Broad Institute Genomics Platform"/>
            <consortium name="The Broad Institute Genome Sequencing Center for Infectious Disease"/>
            <person name="Wu L."/>
            <person name="Ma J."/>
        </authorList>
    </citation>
    <scope>NUCLEOTIDE SEQUENCE [LARGE SCALE GENOMIC DNA]</scope>
    <source>
        <strain evidence="5">KCTC 42805</strain>
    </source>
</reference>
<evidence type="ECO:0000313" key="5">
    <source>
        <dbReference type="Proteomes" id="UP001597469"/>
    </source>
</evidence>
<evidence type="ECO:0000256" key="1">
    <source>
        <dbReference type="ARBA" id="ARBA00023157"/>
    </source>
</evidence>
<organism evidence="4 5">
    <name type="scientific">Spirosoma soli</name>
    <dbReference type="NCBI Taxonomy" id="1770529"/>
    <lineage>
        <taxon>Bacteria</taxon>
        <taxon>Pseudomonadati</taxon>
        <taxon>Bacteroidota</taxon>
        <taxon>Cytophagia</taxon>
        <taxon>Cytophagales</taxon>
        <taxon>Cytophagaceae</taxon>
        <taxon>Spirosoma</taxon>
    </lineage>
</organism>
<dbReference type="PANTHER" id="PTHR31736:SF19">
    <property type="entry name" value="PECTIN LYASE SUPERFAMILY PROTEIN-RELATED"/>
    <property type="match status" value="1"/>
</dbReference>
<evidence type="ECO:0000313" key="4">
    <source>
        <dbReference type="EMBL" id="MFD2571266.1"/>
    </source>
</evidence>
<accession>A0ABW5M574</accession>
<dbReference type="SMART" id="SM00710">
    <property type="entry name" value="PbH1"/>
    <property type="match status" value="7"/>
</dbReference>
<dbReference type="InterPro" id="IPR006626">
    <property type="entry name" value="PbH1"/>
</dbReference>
<name>A0ABW5M574_9BACT</name>
<dbReference type="InterPro" id="IPR039448">
    <property type="entry name" value="Beta_helix"/>
</dbReference>
<gene>
    <name evidence="4" type="ORF">ACFSUS_11525</name>
</gene>
<dbReference type="SUPFAM" id="SSF51126">
    <property type="entry name" value="Pectin lyase-like"/>
    <property type="match status" value="1"/>
</dbReference>
<dbReference type="InterPro" id="IPR012334">
    <property type="entry name" value="Pectin_lyas_fold"/>
</dbReference>
<dbReference type="InterPro" id="IPR011050">
    <property type="entry name" value="Pectin_lyase_fold/virulence"/>
</dbReference>
<dbReference type="Gene3D" id="2.160.20.10">
    <property type="entry name" value="Single-stranded right-handed beta-helix, Pectin lyase-like"/>
    <property type="match status" value="2"/>
</dbReference>
<protein>
    <submittedName>
        <fullName evidence="4">Right-handed parallel beta-helix repeat-containing protein</fullName>
    </submittedName>
</protein>
<feature type="compositionally biased region" description="Basic residues" evidence="2">
    <location>
        <begin position="460"/>
        <end position="474"/>
    </location>
</feature>